<evidence type="ECO:0000313" key="1">
    <source>
        <dbReference type="EMBL" id="GAY78815.1"/>
    </source>
</evidence>
<dbReference type="EMBL" id="BEXB01000063">
    <property type="protein sequence ID" value="GAY78815.1"/>
    <property type="molecule type" value="Genomic_DNA"/>
</dbReference>
<accession>A0A4Y1ZIA7</accession>
<name>A0A4Y1ZIA7_9BACL</name>
<proteinExistence type="predicted"/>
<organism evidence="1 2">
    <name type="scientific">Sporolactobacillus inulinus</name>
    <dbReference type="NCBI Taxonomy" id="2078"/>
    <lineage>
        <taxon>Bacteria</taxon>
        <taxon>Bacillati</taxon>
        <taxon>Bacillota</taxon>
        <taxon>Bacilli</taxon>
        <taxon>Bacillales</taxon>
        <taxon>Sporolactobacillaceae</taxon>
        <taxon>Sporolactobacillus</taxon>
    </lineage>
</organism>
<dbReference type="Proteomes" id="UP000319716">
    <property type="component" value="Unassembled WGS sequence"/>
</dbReference>
<gene>
    <name evidence="1" type="ORF">NBRC111894_4369</name>
</gene>
<sequence>MKTEAEIFGVGSHVNHLKKISQPPLVHFFHRFLGALMEEKQLNFFSNFFLLEQKHLPNTD</sequence>
<protein>
    <submittedName>
        <fullName evidence="1">Uncharacterized protein</fullName>
    </submittedName>
</protein>
<dbReference type="AlphaFoldDB" id="A0A4Y1ZIA7"/>
<comment type="caution">
    <text evidence="1">The sequence shown here is derived from an EMBL/GenBank/DDBJ whole genome shotgun (WGS) entry which is preliminary data.</text>
</comment>
<reference evidence="1 2" key="1">
    <citation type="submission" date="2017-11" db="EMBL/GenBank/DDBJ databases">
        <title>Draft Genome Sequence of Sporolactobacillus inulinus NBRC 111894 Isolated from Koso, a Japanese Sugar-Vegetable Fermented Beverage.</title>
        <authorList>
            <person name="Chiou T.Y."/>
            <person name="Oshima K."/>
            <person name="Suda W."/>
            <person name="Hattori M."/>
            <person name="Takahashi T."/>
        </authorList>
    </citation>
    <scope>NUCLEOTIDE SEQUENCE [LARGE SCALE GENOMIC DNA]</scope>
    <source>
        <strain evidence="1 2">NBRC111894</strain>
    </source>
</reference>
<evidence type="ECO:0000313" key="2">
    <source>
        <dbReference type="Proteomes" id="UP000319716"/>
    </source>
</evidence>